<evidence type="ECO:0000256" key="5">
    <source>
        <dbReference type="ARBA" id="ARBA00023163"/>
    </source>
</evidence>
<dbReference type="InterPro" id="IPR016032">
    <property type="entry name" value="Sig_transdc_resp-reg_C-effctor"/>
</dbReference>
<dbReference type="InterPro" id="IPR011006">
    <property type="entry name" value="CheY-like_superfamily"/>
</dbReference>
<dbReference type="PANTHER" id="PTHR43214:SF3">
    <property type="entry name" value="RESPONSE REGULATOR UVRY"/>
    <property type="match status" value="1"/>
</dbReference>
<evidence type="ECO:0000259" key="8">
    <source>
        <dbReference type="PROSITE" id="PS50110"/>
    </source>
</evidence>
<sequence>MITVLVADDHAMVREGIVRMLDDAADITVLDQVCSGEEAISYCRKHHPDVVIMDVRMPGIGGLEATRKLLQVAPDTHIIALSACDQEPLPSRLIKAGAAAYLTKGASEQEMLTAVRQVAAGKRYLSPAIAQAMALQGFGGDGTPFDSLSEREMQISMMVATCHKVQDIAERLNISAKTVNSYRYRVFEKLDVNGDVELTLLAIRHGLIDSPLN</sequence>
<dbReference type="PROSITE" id="PS50043">
    <property type="entry name" value="HTH_LUXR_2"/>
    <property type="match status" value="1"/>
</dbReference>
<dbReference type="SUPFAM" id="SSF46894">
    <property type="entry name" value="C-terminal effector domain of the bipartite response regulators"/>
    <property type="match status" value="1"/>
</dbReference>
<feature type="domain" description="HTH luxR-type" evidence="7">
    <location>
        <begin position="141"/>
        <end position="206"/>
    </location>
</feature>
<dbReference type="SMART" id="SM00448">
    <property type="entry name" value="REC"/>
    <property type="match status" value="1"/>
</dbReference>
<dbReference type="GO" id="GO:0006355">
    <property type="term" value="P:regulation of DNA-templated transcription"/>
    <property type="evidence" value="ECO:0007669"/>
    <property type="project" value="InterPro"/>
</dbReference>
<dbReference type="InterPro" id="IPR058245">
    <property type="entry name" value="NreC/VraR/RcsB-like_REC"/>
</dbReference>
<dbReference type="InterPro" id="IPR000792">
    <property type="entry name" value="Tscrpt_reg_LuxR_C"/>
</dbReference>
<name>A0A7T4QXM7_9GAMM</name>
<dbReference type="SUPFAM" id="SSF52172">
    <property type="entry name" value="CheY-like"/>
    <property type="match status" value="1"/>
</dbReference>
<evidence type="ECO:0000256" key="4">
    <source>
        <dbReference type="ARBA" id="ARBA00023125"/>
    </source>
</evidence>
<dbReference type="CDD" id="cd17535">
    <property type="entry name" value="REC_NarL-like"/>
    <property type="match status" value="1"/>
</dbReference>
<keyword evidence="1 6" id="KW-0597">Phosphoprotein</keyword>
<dbReference type="CDD" id="cd06170">
    <property type="entry name" value="LuxR_C_like"/>
    <property type="match status" value="1"/>
</dbReference>
<dbReference type="RefSeq" id="WP_198568210.1">
    <property type="nucleotide sequence ID" value="NZ_CP066167.1"/>
</dbReference>
<dbReference type="PROSITE" id="PS00622">
    <property type="entry name" value="HTH_LUXR_1"/>
    <property type="match status" value="1"/>
</dbReference>
<dbReference type="GO" id="GO:0000160">
    <property type="term" value="P:phosphorelay signal transduction system"/>
    <property type="evidence" value="ECO:0007669"/>
    <property type="project" value="UniProtKB-KW"/>
</dbReference>
<evidence type="ECO:0000256" key="2">
    <source>
        <dbReference type="ARBA" id="ARBA00023012"/>
    </source>
</evidence>
<evidence type="ECO:0000256" key="3">
    <source>
        <dbReference type="ARBA" id="ARBA00023015"/>
    </source>
</evidence>
<dbReference type="GO" id="GO:0003677">
    <property type="term" value="F:DNA binding"/>
    <property type="evidence" value="ECO:0007669"/>
    <property type="project" value="UniProtKB-KW"/>
</dbReference>
<dbReference type="SMART" id="SM00421">
    <property type="entry name" value="HTH_LUXR"/>
    <property type="match status" value="1"/>
</dbReference>
<dbReference type="PROSITE" id="PS50110">
    <property type="entry name" value="RESPONSE_REGULATORY"/>
    <property type="match status" value="1"/>
</dbReference>
<dbReference type="Gene3D" id="3.40.50.2300">
    <property type="match status" value="1"/>
</dbReference>
<dbReference type="InterPro" id="IPR001789">
    <property type="entry name" value="Sig_transdc_resp-reg_receiver"/>
</dbReference>
<dbReference type="Pfam" id="PF00196">
    <property type="entry name" value="GerE"/>
    <property type="match status" value="1"/>
</dbReference>
<keyword evidence="4" id="KW-0238">DNA-binding</keyword>
<keyword evidence="2" id="KW-0902">Two-component regulatory system</keyword>
<feature type="domain" description="Response regulatory" evidence="8">
    <location>
        <begin position="3"/>
        <end position="119"/>
    </location>
</feature>
<dbReference type="AlphaFoldDB" id="A0A7T4QXM7"/>
<evidence type="ECO:0000313" key="10">
    <source>
        <dbReference type="Proteomes" id="UP000596063"/>
    </source>
</evidence>
<keyword evidence="10" id="KW-1185">Reference proteome</keyword>
<keyword evidence="5" id="KW-0804">Transcription</keyword>
<gene>
    <name evidence="9" type="primary">uvrY</name>
    <name evidence="9" type="ORF">I6N98_09895</name>
</gene>
<dbReference type="PRINTS" id="PR00038">
    <property type="entry name" value="HTHLUXR"/>
</dbReference>
<dbReference type="EMBL" id="CP066167">
    <property type="protein sequence ID" value="QQD16708.1"/>
    <property type="molecule type" value="Genomic_DNA"/>
</dbReference>
<protein>
    <submittedName>
        <fullName evidence="9">UvrY/SirA/GacA family response regulator transcription factor</fullName>
    </submittedName>
</protein>
<dbReference type="NCBIfam" id="NF007018">
    <property type="entry name" value="PRK09483.1"/>
    <property type="match status" value="1"/>
</dbReference>
<feature type="modified residue" description="4-aspartylphosphate" evidence="6">
    <location>
        <position position="54"/>
    </location>
</feature>
<dbReference type="Proteomes" id="UP000596063">
    <property type="component" value="Chromosome"/>
</dbReference>
<evidence type="ECO:0000259" key="7">
    <source>
        <dbReference type="PROSITE" id="PS50043"/>
    </source>
</evidence>
<dbReference type="KEGG" id="snan:I6N98_09895"/>
<keyword evidence="3" id="KW-0805">Transcription regulation</keyword>
<dbReference type="PANTHER" id="PTHR43214">
    <property type="entry name" value="TWO-COMPONENT RESPONSE REGULATOR"/>
    <property type="match status" value="1"/>
</dbReference>
<dbReference type="InterPro" id="IPR039420">
    <property type="entry name" value="WalR-like"/>
</dbReference>
<evidence type="ECO:0000256" key="1">
    <source>
        <dbReference type="ARBA" id="ARBA00022553"/>
    </source>
</evidence>
<organism evidence="9 10">
    <name type="scientific">Spongiibacter nanhainus</name>
    <dbReference type="NCBI Taxonomy" id="2794344"/>
    <lineage>
        <taxon>Bacteria</taxon>
        <taxon>Pseudomonadati</taxon>
        <taxon>Pseudomonadota</taxon>
        <taxon>Gammaproteobacteria</taxon>
        <taxon>Cellvibrionales</taxon>
        <taxon>Spongiibacteraceae</taxon>
        <taxon>Spongiibacter</taxon>
    </lineage>
</organism>
<evidence type="ECO:0000256" key="6">
    <source>
        <dbReference type="PROSITE-ProRule" id="PRU00169"/>
    </source>
</evidence>
<accession>A0A7T4QXM7</accession>
<evidence type="ECO:0000313" key="9">
    <source>
        <dbReference type="EMBL" id="QQD16708.1"/>
    </source>
</evidence>
<dbReference type="Pfam" id="PF00072">
    <property type="entry name" value="Response_reg"/>
    <property type="match status" value="1"/>
</dbReference>
<proteinExistence type="predicted"/>
<reference evidence="9 10" key="1">
    <citation type="submission" date="2020-12" db="EMBL/GenBank/DDBJ databases">
        <authorList>
            <person name="Shan Y."/>
        </authorList>
    </citation>
    <scope>NUCLEOTIDE SEQUENCE [LARGE SCALE GENOMIC DNA]</scope>
    <source>
        <strain evidence="10">csc3.9</strain>
    </source>
</reference>